<reference evidence="2 3" key="1">
    <citation type="journal article" date="2019" name="Nat. Ecol. Evol.">
        <title>Megaphylogeny resolves global patterns of mushroom evolution.</title>
        <authorList>
            <person name="Varga T."/>
            <person name="Krizsan K."/>
            <person name="Foldi C."/>
            <person name="Dima B."/>
            <person name="Sanchez-Garcia M."/>
            <person name="Sanchez-Ramirez S."/>
            <person name="Szollosi G.J."/>
            <person name="Szarkandi J.G."/>
            <person name="Papp V."/>
            <person name="Albert L."/>
            <person name="Andreopoulos W."/>
            <person name="Angelini C."/>
            <person name="Antonin V."/>
            <person name="Barry K.W."/>
            <person name="Bougher N.L."/>
            <person name="Buchanan P."/>
            <person name="Buyck B."/>
            <person name="Bense V."/>
            <person name="Catcheside P."/>
            <person name="Chovatia M."/>
            <person name="Cooper J."/>
            <person name="Damon W."/>
            <person name="Desjardin D."/>
            <person name="Finy P."/>
            <person name="Geml J."/>
            <person name="Haridas S."/>
            <person name="Hughes K."/>
            <person name="Justo A."/>
            <person name="Karasinski D."/>
            <person name="Kautmanova I."/>
            <person name="Kiss B."/>
            <person name="Kocsube S."/>
            <person name="Kotiranta H."/>
            <person name="LaButti K.M."/>
            <person name="Lechner B.E."/>
            <person name="Liimatainen K."/>
            <person name="Lipzen A."/>
            <person name="Lukacs Z."/>
            <person name="Mihaltcheva S."/>
            <person name="Morgado L.N."/>
            <person name="Niskanen T."/>
            <person name="Noordeloos M.E."/>
            <person name="Ohm R.A."/>
            <person name="Ortiz-Santana B."/>
            <person name="Ovrebo C."/>
            <person name="Racz N."/>
            <person name="Riley R."/>
            <person name="Savchenko A."/>
            <person name="Shiryaev A."/>
            <person name="Soop K."/>
            <person name="Spirin V."/>
            <person name="Szebenyi C."/>
            <person name="Tomsovsky M."/>
            <person name="Tulloss R.E."/>
            <person name="Uehling J."/>
            <person name="Grigoriev I.V."/>
            <person name="Vagvolgyi C."/>
            <person name="Papp T."/>
            <person name="Martin F.M."/>
            <person name="Miettinen O."/>
            <person name="Hibbett D.S."/>
            <person name="Nagy L.G."/>
        </authorList>
    </citation>
    <scope>NUCLEOTIDE SEQUENCE [LARGE SCALE GENOMIC DNA]</scope>
    <source>
        <strain evidence="2 3">FP101781</strain>
    </source>
</reference>
<name>A0A4Y7RNI2_COPMI</name>
<evidence type="ECO:0000313" key="2">
    <source>
        <dbReference type="EMBL" id="TEB10548.1"/>
    </source>
</evidence>
<comment type="caution">
    <text evidence="2">The sequence shown here is derived from an EMBL/GenBank/DDBJ whole genome shotgun (WGS) entry which is preliminary data.</text>
</comment>
<dbReference type="AlphaFoldDB" id="A0A4Y7RNI2"/>
<evidence type="ECO:0000256" key="1">
    <source>
        <dbReference type="SAM" id="MobiDB-lite"/>
    </source>
</evidence>
<feature type="region of interest" description="Disordered" evidence="1">
    <location>
        <begin position="55"/>
        <end position="79"/>
    </location>
</feature>
<accession>A0A4Y7RNI2</accession>
<protein>
    <submittedName>
        <fullName evidence="2">Uncharacterized protein</fullName>
    </submittedName>
</protein>
<feature type="region of interest" description="Disordered" evidence="1">
    <location>
        <begin position="1"/>
        <end position="32"/>
    </location>
</feature>
<feature type="compositionally biased region" description="Basic and acidic residues" evidence="1">
    <location>
        <begin position="65"/>
        <end position="79"/>
    </location>
</feature>
<keyword evidence="3" id="KW-1185">Reference proteome</keyword>
<dbReference type="Proteomes" id="UP000298030">
    <property type="component" value="Unassembled WGS sequence"/>
</dbReference>
<dbReference type="EMBL" id="QPFP01000467">
    <property type="protein sequence ID" value="TEB10548.1"/>
    <property type="molecule type" value="Genomic_DNA"/>
</dbReference>
<organism evidence="2 3">
    <name type="scientific">Coprinellus micaceus</name>
    <name type="common">Glistening ink-cap mushroom</name>
    <name type="synonym">Coprinus micaceus</name>
    <dbReference type="NCBI Taxonomy" id="71717"/>
    <lineage>
        <taxon>Eukaryota</taxon>
        <taxon>Fungi</taxon>
        <taxon>Dikarya</taxon>
        <taxon>Basidiomycota</taxon>
        <taxon>Agaricomycotina</taxon>
        <taxon>Agaricomycetes</taxon>
        <taxon>Agaricomycetidae</taxon>
        <taxon>Agaricales</taxon>
        <taxon>Agaricineae</taxon>
        <taxon>Psathyrellaceae</taxon>
        <taxon>Coprinellus</taxon>
    </lineage>
</organism>
<sequence>MGIDKESGSPPSEEIENESQGQIEGAEDEKRVTSRYLDKDATLMTVVQLDLSDDSAAPATFADTSRPDIHLERSDTSPDYKPLFDVHELSVVGITGLEEGNEVSLYETLFEPVEAGGLDRAVSAQPYVSM</sequence>
<evidence type="ECO:0000313" key="3">
    <source>
        <dbReference type="Proteomes" id="UP000298030"/>
    </source>
</evidence>
<proteinExistence type="predicted"/>
<gene>
    <name evidence="2" type="ORF">FA13DRAFT_1722230</name>
</gene>